<name>A0A7W9YK34_9ACTN</name>
<dbReference type="EMBL" id="JACHDS010000001">
    <property type="protein sequence ID" value="MBB6173637.1"/>
    <property type="molecule type" value="Genomic_DNA"/>
</dbReference>
<organism evidence="3 4">
    <name type="scientific">Nocardiopsis mwathae</name>
    <dbReference type="NCBI Taxonomy" id="1472723"/>
    <lineage>
        <taxon>Bacteria</taxon>
        <taxon>Bacillati</taxon>
        <taxon>Actinomycetota</taxon>
        <taxon>Actinomycetes</taxon>
        <taxon>Streptosporangiales</taxon>
        <taxon>Nocardiopsidaceae</taxon>
        <taxon>Nocardiopsis</taxon>
    </lineage>
</organism>
<dbReference type="RefSeq" id="WP_184077150.1">
    <property type="nucleotide sequence ID" value="NZ_JACHDS010000001.1"/>
</dbReference>
<dbReference type="Pfam" id="PF13349">
    <property type="entry name" value="DUF4097"/>
    <property type="match status" value="1"/>
</dbReference>
<dbReference type="Proteomes" id="UP000546642">
    <property type="component" value="Unassembled WGS sequence"/>
</dbReference>
<evidence type="ECO:0000256" key="1">
    <source>
        <dbReference type="SAM" id="MobiDB-lite"/>
    </source>
</evidence>
<gene>
    <name evidence="3" type="ORF">HNR23_003697</name>
</gene>
<keyword evidence="4" id="KW-1185">Reference proteome</keyword>
<evidence type="ECO:0000313" key="3">
    <source>
        <dbReference type="EMBL" id="MBB6173637.1"/>
    </source>
</evidence>
<proteinExistence type="predicted"/>
<feature type="domain" description="DUF4097" evidence="2">
    <location>
        <begin position="64"/>
        <end position="325"/>
    </location>
</feature>
<evidence type="ECO:0000313" key="4">
    <source>
        <dbReference type="Proteomes" id="UP000546642"/>
    </source>
</evidence>
<comment type="caution">
    <text evidence="3">The sequence shown here is derived from an EMBL/GenBank/DDBJ whole genome shotgun (WGS) entry which is preliminary data.</text>
</comment>
<sequence>MTFSSRGLYASSSKVPRGRRRPRIGWLLLGALVAVVALVSGALVALADVSVDRTEKTESFTGVTELVVQNDAAGSIRLTGTDGDAVTVERTLRGSPIADPEDALVQNDGELWAEARCDAPPFFLFSYCEVDFVIGVPEGTDVTVWGRSGGIDVRSVTGDLKLTTSSGDITATRVTGDIEADATSGDIRLDGVRGVIDLTSTSGDIAASGAGDGARAVSTSGGIDLGGFTASTVEANATSGDVKVGGGFETADVGATSGSVAVTTDAPFRRLTAESTSGDVTVRVPDGTYDVIAETGSGDREVGVATSKDADAGIEARTTSGSVRIEPGR</sequence>
<accession>A0A7W9YK34</accession>
<dbReference type="InterPro" id="IPR025164">
    <property type="entry name" value="Toastrack_DUF4097"/>
</dbReference>
<dbReference type="AlphaFoldDB" id="A0A7W9YK34"/>
<reference evidence="3 4" key="1">
    <citation type="submission" date="2020-08" db="EMBL/GenBank/DDBJ databases">
        <title>Sequencing the genomes of 1000 actinobacteria strains.</title>
        <authorList>
            <person name="Klenk H.-P."/>
        </authorList>
    </citation>
    <scope>NUCLEOTIDE SEQUENCE [LARGE SCALE GENOMIC DNA]</scope>
    <source>
        <strain evidence="3 4">DSM 46659</strain>
    </source>
</reference>
<protein>
    <recommendedName>
        <fullName evidence="2">DUF4097 domain-containing protein</fullName>
    </recommendedName>
</protein>
<evidence type="ECO:0000259" key="2">
    <source>
        <dbReference type="Pfam" id="PF13349"/>
    </source>
</evidence>
<feature type="region of interest" description="Disordered" evidence="1">
    <location>
        <begin position="309"/>
        <end position="329"/>
    </location>
</feature>